<dbReference type="EMBL" id="JACHBX010000001">
    <property type="protein sequence ID" value="MBB6132526.1"/>
    <property type="molecule type" value="Genomic_DNA"/>
</dbReference>
<comment type="caution">
    <text evidence="1">The sequence shown here is derived from an EMBL/GenBank/DDBJ whole genome shotgun (WGS) entry which is preliminary data.</text>
</comment>
<accession>A0A7W9WXI0</accession>
<evidence type="ECO:0000313" key="1">
    <source>
        <dbReference type="EMBL" id="MBB6132526.1"/>
    </source>
</evidence>
<protein>
    <submittedName>
        <fullName evidence="1">Uncharacterized protein</fullName>
    </submittedName>
</protein>
<reference evidence="1 2" key="1">
    <citation type="submission" date="2020-08" db="EMBL/GenBank/DDBJ databases">
        <title>The Agave Microbiome: Exploring the role of microbial communities in plant adaptations to desert environments.</title>
        <authorList>
            <person name="Partida-Martinez L.P."/>
        </authorList>
    </citation>
    <scope>NUCLEOTIDE SEQUENCE [LARGE SCALE GENOMIC DNA]</scope>
    <source>
        <strain evidence="1 2">AT3.2</strain>
    </source>
</reference>
<evidence type="ECO:0000313" key="2">
    <source>
        <dbReference type="Proteomes" id="UP000540787"/>
    </source>
</evidence>
<dbReference type="Proteomes" id="UP000540787">
    <property type="component" value="Unassembled WGS sequence"/>
</dbReference>
<organism evidence="1 2">
    <name type="scientific">Massilia aurea</name>
    <dbReference type="NCBI Taxonomy" id="373040"/>
    <lineage>
        <taxon>Bacteria</taxon>
        <taxon>Pseudomonadati</taxon>
        <taxon>Pseudomonadota</taxon>
        <taxon>Betaproteobacteria</taxon>
        <taxon>Burkholderiales</taxon>
        <taxon>Oxalobacteraceae</taxon>
        <taxon>Telluria group</taxon>
        <taxon>Massilia</taxon>
    </lineage>
</organism>
<proteinExistence type="predicted"/>
<gene>
    <name evidence="1" type="ORF">HD842_000637</name>
</gene>
<dbReference type="RefSeq" id="WP_258837507.1">
    <property type="nucleotide sequence ID" value="NZ_BAAAEK010000025.1"/>
</dbReference>
<sequence>MKKIVHALVAAAGSRAKYALRKRAEAIKPSKVDYRLNAGGWN</sequence>
<dbReference type="AlphaFoldDB" id="A0A7W9WXI0"/>
<keyword evidence="2" id="KW-1185">Reference proteome</keyword>
<name>A0A7W9WXI0_9BURK</name>